<dbReference type="SUPFAM" id="SSF53756">
    <property type="entry name" value="UDP-Glycosyltransferase/glycogen phosphorylase"/>
    <property type="match status" value="1"/>
</dbReference>
<comment type="caution">
    <text evidence="2">The sequence shown here is derived from an EMBL/GenBank/DDBJ whole genome shotgun (WGS) entry which is preliminary data.</text>
</comment>
<dbReference type="InterPro" id="IPR044789">
    <property type="entry name" value="Put_A1-4-GlycosylTfrase_plant"/>
</dbReference>
<dbReference type="AlphaFoldDB" id="A0A9W7E710"/>
<gene>
    <name evidence="2" type="ORF">TrRE_jg10427</name>
</gene>
<name>A0A9W7E710_9STRA</name>
<dbReference type="Gene3D" id="3.90.550.20">
    <property type="match status" value="1"/>
</dbReference>
<evidence type="ECO:0000259" key="1">
    <source>
        <dbReference type="Pfam" id="PF04572"/>
    </source>
</evidence>
<dbReference type="SUPFAM" id="SSF53448">
    <property type="entry name" value="Nucleotide-diphospho-sugar transferases"/>
    <property type="match status" value="1"/>
</dbReference>
<evidence type="ECO:0000313" key="2">
    <source>
        <dbReference type="EMBL" id="GMH68357.1"/>
    </source>
</evidence>
<dbReference type="Pfam" id="PF04488">
    <property type="entry name" value="Gly_transf_sug"/>
    <property type="match status" value="1"/>
</dbReference>
<dbReference type="Pfam" id="PF04572">
    <property type="entry name" value="Gb3_synth"/>
    <property type="match status" value="1"/>
</dbReference>
<reference evidence="2" key="1">
    <citation type="submission" date="2022-07" db="EMBL/GenBank/DDBJ databases">
        <title>Genome analysis of Parmales, a sister group of diatoms, reveals the evolutionary specialization of diatoms from phago-mixotrophs to photoautotrophs.</title>
        <authorList>
            <person name="Ban H."/>
            <person name="Sato S."/>
            <person name="Yoshikawa S."/>
            <person name="Kazumasa Y."/>
            <person name="Nakamura Y."/>
            <person name="Ichinomiya M."/>
            <person name="Saitoh K."/>
            <person name="Sato N."/>
            <person name="Blanc-Mathieu R."/>
            <person name="Endo H."/>
            <person name="Kuwata A."/>
            <person name="Ogata H."/>
        </authorList>
    </citation>
    <scope>NUCLEOTIDE SEQUENCE</scope>
</reference>
<dbReference type="OrthoDB" id="409543at2759"/>
<dbReference type="InterPro" id="IPR007577">
    <property type="entry name" value="GlycoTrfase_DXD_sugar-bd_CS"/>
</dbReference>
<organism evidence="2 3">
    <name type="scientific">Triparma retinervis</name>
    <dbReference type="NCBI Taxonomy" id="2557542"/>
    <lineage>
        <taxon>Eukaryota</taxon>
        <taxon>Sar</taxon>
        <taxon>Stramenopiles</taxon>
        <taxon>Ochrophyta</taxon>
        <taxon>Bolidophyceae</taxon>
        <taxon>Parmales</taxon>
        <taxon>Triparmaceae</taxon>
        <taxon>Triparma</taxon>
    </lineage>
</organism>
<dbReference type="PANTHER" id="PTHR46781">
    <property type="entry name" value="ALPHA 1,4-GLYCOSYLTRANSFERASE FAMILY PROTEIN"/>
    <property type="match status" value="1"/>
</dbReference>
<protein>
    <recommendedName>
        <fullName evidence="1">Alpha 1,4-glycosyltransferase domain-containing protein</fullName>
    </recommendedName>
</protein>
<sequence>MIWTTAQETFTSRNQWTIESVLKQHPCAAISVYSNTLPLNVFKTLMDFGFNVKVVRYDFSKIVKVDEPGYKWALETPRYVDFPHYHIHTSDMLRLLLLFKHGGSYVDMDHVTTGPILGVRGPGRNIFGGERCRSDNPDCLGAKELLQLNVIRAEHIDSANHMNRAGFHTVKSGDTPRYTPCNGLLLNWDANHPVIAAALREIDSNYDPHCWGCLGPRLFGKLMYDTLALPTTVRRKNIFEDVSLLPPGVLYPIDYSEIASILGPTRRYEVEHFMANTYSLGVHFYGKMTNGLKIQSGSTMEKIIHEATVFGKLPFVFLARLGVTAMHIQGIPPGILSFATYLTTKQNSNNPISSSMFISVTYHSGIATHNSDPLEASLVGRAMQSSQRGEVFLMFIEPDQAEYATRLGSPSCAVWPTFMENPVFKGPFRTANDSAPLKVGLLGISHRITVKNFFVQAGAACMFDNAVIYTNTLRVRNSNQAINEQAMKEWHLSMCRGEFVELGWLKSDDFREVLVKNDINLYVSISDAVPNVILDSLAAGIPVISSDTNSIFMSSPYLAGLLTEPRVDDQSAIYHRASHVVDYVASNRREFEKAVRELFEDLDEKATRSWDCLVKSTYKTPMCVDGGGECVIARVPTSTTGF</sequence>
<dbReference type="Proteomes" id="UP001165082">
    <property type="component" value="Unassembled WGS sequence"/>
</dbReference>
<proteinExistence type="predicted"/>
<dbReference type="InterPro" id="IPR007652">
    <property type="entry name" value="A1-4-GlycosylTfrase_dom"/>
</dbReference>
<keyword evidence="3" id="KW-1185">Reference proteome</keyword>
<evidence type="ECO:0000313" key="3">
    <source>
        <dbReference type="Proteomes" id="UP001165082"/>
    </source>
</evidence>
<dbReference type="Gene3D" id="3.40.50.2000">
    <property type="entry name" value="Glycogen Phosphorylase B"/>
    <property type="match status" value="1"/>
</dbReference>
<accession>A0A9W7E710</accession>
<dbReference type="PANTHER" id="PTHR46781:SF5">
    <property type="entry name" value="ALPHA 1,4-GLYCOSYLTRANSFERASE FAMILY PROTEIN"/>
    <property type="match status" value="1"/>
</dbReference>
<dbReference type="EMBL" id="BRXZ01001326">
    <property type="protein sequence ID" value="GMH68357.1"/>
    <property type="molecule type" value="Genomic_DNA"/>
</dbReference>
<dbReference type="InterPro" id="IPR029044">
    <property type="entry name" value="Nucleotide-diphossugar_trans"/>
</dbReference>
<feature type="domain" description="Alpha 1,4-glycosyltransferase" evidence="1">
    <location>
        <begin position="189"/>
        <end position="304"/>
    </location>
</feature>